<gene>
    <name evidence="1" type="ORF">DPMN_191967</name>
</gene>
<keyword evidence="2" id="KW-1185">Reference proteome</keyword>
<reference evidence="1" key="1">
    <citation type="journal article" date="2019" name="bioRxiv">
        <title>The Genome of the Zebra Mussel, Dreissena polymorpha: A Resource for Invasive Species Research.</title>
        <authorList>
            <person name="McCartney M.A."/>
            <person name="Auch B."/>
            <person name="Kono T."/>
            <person name="Mallez S."/>
            <person name="Zhang Y."/>
            <person name="Obille A."/>
            <person name="Becker A."/>
            <person name="Abrahante J.E."/>
            <person name="Garbe J."/>
            <person name="Badalamenti J.P."/>
            <person name="Herman A."/>
            <person name="Mangelson H."/>
            <person name="Liachko I."/>
            <person name="Sullivan S."/>
            <person name="Sone E.D."/>
            <person name="Koren S."/>
            <person name="Silverstein K.A.T."/>
            <person name="Beckman K.B."/>
            <person name="Gohl D.M."/>
        </authorList>
    </citation>
    <scope>NUCLEOTIDE SEQUENCE</scope>
    <source>
        <strain evidence="1">Duluth1</strain>
        <tissue evidence="1">Whole animal</tissue>
    </source>
</reference>
<dbReference type="PANTHER" id="PTHR46312">
    <property type="entry name" value="NACHT DOMAIN-CONTAINING PROTEIN"/>
    <property type="match status" value="1"/>
</dbReference>
<proteinExistence type="predicted"/>
<protein>
    <recommendedName>
        <fullName evidence="3">NACHT domain-containing protein</fullName>
    </recommendedName>
</protein>
<evidence type="ECO:0008006" key="3">
    <source>
        <dbReference type="Google" id="ProtNLM"/>
    </source>
</evidence>
<accession>A0A9D3Y183</accession>
<dbReference type="PANTHER" id="PTHR46312:SF2">
    <property type="entry name" value="NUCLEOTIDE-BINDING OLIGOMERIZATION DOMAIN-CONTAINING PROTEIN 2-LIKE"/>
    <property type="match status" value="1"/>
</dbReference>
<evidence type="ECO:0000313" key="2">
    <source>
        <dbReference type="Proteomes" id="UP000828390"/>
    </source>
</evidence>
<dbReference type="Gene3D" id="3.40.50.300">
    <property type="entry name" value="P-loop containing nucleotide triphosphate hydrolases"/>
    <property type="match status" value="1"/>
</dbReference>
<organism evidence="1 2">
    <name type="scientific">Dreissena polymorpha</name>
    <name type="common">Zebra mussel</name>
    <name type="synonym">Mytilus polymorpha</name>
    <dbReference type="NCBI Taxonomy" id="45954"/>
    <lineage>
        <taxon>Eukaryota</taxon>
        <taxon>Metazoa</taxon>
        <taxon>Spiralia</taxon>
        <taxon>Lophotrochozoa</taxon>
        <taxon>Mollusca</taxon>
        <taxon>Bivalvia</taxon>
        <taxon>Autobranchia</taxon>
        <taxon>Heteroconchia</taxon>
        <taxon>Euheterodonta</taxon>
        <taxon>Imparidentia</taxon>
        <taxon>Neoheterodontei</taxon>
        <taxon>Myida</taxon>
        <taxon>Dreissenoidea</taxon>
        <taxon>Dreissenidae</taxon>
        <taxon>Dreissena</taxon>
    </lineage>
</organism>
<reference evidence="1" key="2">
    <citation type="submission" date="2020-11" db="EMBL/GenBank/DDBJ databases">
        <authorList>
            <person name="McCartney M.A."/>
            <person name="Auch B."/>
            <person name="Kono T."/>
            <person name="Mallez S."/>
            <person name="Becker A."/>
            <person name="Gohl D.M."/>
            <person name="Silverstein K.A.T."/>
            <person name="Koren S."/>
            <person name="Bechman K.B."/>
            <person name="Herman A."/>
            <person name="Abrahante J.E."/>
            <person name="Garbe J."/>
        </authorList>
    </citation>
    <scope>NUCLEOTIDE SEQUENCE</scope>
    <source>
        <strain evidence="1">Duluth1</strain>
        <tissue evidence="1">Whole animal</tissue>
    </source>
</reference>
<dbReference type="Proteomes" id="UP000828390">
    <property type="component" value="Unassembled WGS sequence"/>
</dbReference>
<dbReference type="SUPFAM" id="SSF52540">
    <property type="entry name" value="P-loop containing nucleoside triphosphate hydrolases"/>
    <property type="match status" value="1"/>
</dbReference>
<dbReference type="InterPro" id="IPR027417">
    <property type="entry name" value="P-loop_NTPase"/>
</dbReference>
<sequence>MHTVSVFPLREGCDKPIRDFFVTPKLSPIIIEKDGSRTKTNRTIEQYKDIFYSDKTLNRLFIQGDPGTGKSTFLIKLALDWCEAVSSHNPNCVSTFSDVDTLRDFRFLFHISLRDAIGQREVIEMVKTQIIDLIYTGYERIKAFKLLQQIMKKETCIVTMDGLNEWADHLNKYTVPLIANCHTKCVSLVTTRPWKMMDERIKDSDIERLIEIEGITDSEEFTKHIILSLQTGTDRTHNEFKAYVNKHQLRRFLTLPWLQVLLVNVWMNNSDFKGSLCEINCILLDLLFKKANAKKGYFTIGHSIQCLSNTSFIKERVDIFDALANAAFQFTFSSKTSLAFSERELMNYLTVEQLQFCLHAGVLTRRCSVGISAQESQFSFIHETVQEFLAAYHIANSKQELSDFFPTETKYNVLEMSQTVIYLCGLDCKKANELLNRLTDVEFLENINRGLSVYVHGYVDLEHLMTLQTDDYTKIKDVKSKHTRMAKDAHFLVALSVLFQRMFISCCIEAKASGQKEICLNCRDFTFSKYVSNADSNALKELLIFNKSNVRSLILETNVLQTGEILTVLQHSKRYLKRVTTKVTPEINTELHQMLIQELHCTGKINVPSFSCVLPSLSQLKYLKIEDSRFSEDIVLPDTIQNISLLKCTCTELFLRRLLMRLASLKHDTYCDLFEIDTDCKTHLFQSELLLKDMTNILLHVKLGKTDLYGLFNGTSIGKLALSTAGDLSLASEILHTLNKLTKLCLRGTYTGRCDLRLPASLQCILLQEVECSAEWLCSFVITLSSLDHPVECLLVDVVLHHSEATRGDDSDIYLSGLRSEILSRDLCNIEILVKNFSMELFEILRDSSIGILDLRTADCVSLASEILHTLNKLTKLYLSGTYTGRCDLRLPASLQCIFLQEVECSAEWLCSLLITLSSLDHRVECVLWDVVLHHSEATRGDDSDIYLSGLRFEILSRDLCNIEILVKNFSMELFEILRDSSIGILDLRTADCVSLASEILHTFNKLTNLYLRGTYTGRCDLRLPASLQCILLQEVECSAEWLCSLLITLSSLDHPVQCELRDVVLQPSEATRGDDSDLYLSGLRSEILSRDMSNIKISVVNCSIELFEILRDSSIGILYLRTADCVSLASEILHTLNKLTELYLWGTFTGRCDLRLPASLQCIILQEVECSAEWLCSFVITLSSLDHPVQCELRDVVLQPSEATRGDDSDIYLSGLRSEILSRDMSNIKISVENFSIELFEILRDSSIGILGLTTADCVSLVSEILHTLNKLTNLYLLGSFTGRCDLRLPASLQCISLQKGECSAEWLCSLLITMSSLDHPVQCELGDVVLQPCEEAHGDDTHIHVSDLRSEILSRDLSNIEIFLKNFSMGLLKIVSGSSVGSVNVTVCDEHTLSLVTQSELLMLKEFRLKGIYSTEFKYTFPVSLQFLILEEVSCSSDWLYALLIHLSTLGHSVRLFLHKFVVSNTQSPGEIDSKLPALRCADLSSVKLEVMKDCPGLYESLPTMNISSLNMTQIDNADMLSQTLPRLIHLEHLRICLHNYHMDMRMPKSIKYVFVIFKTLSPSSLRHFVQNMLTTNHTVHCKVLFRVEEKEDEYTKIKEEYCEQELLEVQLFEVVDKRHSVGGGWAARTLSATADDADDEYDKHLLRREGEFVDTKPWVHYCKIRMNILCSDNSFGAR</sequence>
<comment type="caution">
    <text evidence="1">The sequence shown here is derived from an EMBL/GenBank/DDBJ whole genome shotgun (WGS) entry which is preliminary data.</text>
</comment>
<evidence type="ECO:0000313" key="1">
    <source>
        <dbReference type="EMBL" id="KAH3690767.1"/>
    </source>
</evidence>
<dbReference type="EMBL" id="JAIWYP010000054">
    <property type="protein sequence ID" value="KAH3690767.1"/>
    <property type="molecule type" value="Genomic_DNA"/>
</dbReference>
<name>A0A9D3Y183_DREPO</name>